<evidence type="ECO:0000256" key="5">
    <source>
        <dbReference type="ARBA" id="ARBA00022771"/>
    </source>
</evidence>
<protein>
    <submittedName>
        <fullName evidence="10">Ubiquitin ligase complex subunit</fullName>
    </submittedName>
</protein>
<organism evidence="10 12">
    <name type="scientific">Schizosaccharomyces japonicus (strain yFS275 / FY16936)</name>
    <name type="common">Fission yeast</name>
    <dbReference type="NCBI Taxonomy" id="402676"/>
    <lineage>
        <taxon>Eukaryota</taxon>
        <taxon>Fungi</taxon>
        <taxon>Dikarya</taxon>
        <taxon>Ascomycota</taxon>
        <taxon>Taphrinomycotina</taxon>
        <taxon>Schizosaccharomycetes</taxon>
        <taxon>Schizosaccharomycetales</taxon>
        <taxon>Schizosaccharomycetaceae</taxon>
        <taxon>Schizosaccharomyces</taxon>
    </lineage>
</organism>
<keyword evidence="4" id="KW-0479">Metal-binding</keyword>
<evidence type="ECO:0000313" key="11">
    <source>
        <dbReference type="JaponicusDB" id="SJAG_04309"/>
    </source>
</evidence>
<feature type="domain" description="CTLH" evidence="8">
    <location>
        <begin position="171"/>
        <end position="210"/>
    </location>
</feature>
<evidence type="ECO:0000313" key="10">
    <source>
        <dbReference type="EMBL" id="EEB09131.1"/>
    </source>
</evidence>
<dbReference type="InterPro" id="IPR044063">
    <property type="entry name" value="ZF_RING_GID"/>
</dbReference>
<dbReference type="InterPro" id="IPR006595">
    <property type="entry name" value="CTLH_C"/>
</dbReference>
<evidence type="ECO:0000259" key="9">
    <source>
        <dbReference type="PROSITE" id="PS51867"/>
    </source>
</evidence>
<keyword evidence="12" id="KW-1185">Reference proteome</keyword>
<dbReference type="PROSITE" id="PS50897">
    <property type="entry name" value="CTLH"/>
    <property type="match status" value="1"/>
</dbReference>
<reference evidence="10 12" key="1">
    <citation type="journal article" date="2011" name="Science">
        <title>Comparative functional genomics of the fission yeasts.</title>
        <authorList>
            <person name="Rhind N."/>
            <person name="Chen Z."/>
            <person name="Yassour M."/>
            <person name="Thompson D.A."/>
            <person name="Haas B.J."/>
            <person name="Habib N."/>
            <person name="Wapinski I."/>
            <person name="Roy S."/>
            <person name="Lin M.F."/>
            <person name="Heiman D.I."/>
            <person name="Young S.K."/>
            <person name="Furuya K."/>
            <person name="Guo Y."/>
            <person name="Pidoux A."/>
            <person name="Chen H.M."/>
            <person name="Robbertse B."/>
            <person name="Goldberg J.M."/>
            <person name="Aoki K."/>
            <person name="Bayne E.H."/>
            <person name="Berlin A.M."/>
            <person name="Desjardins C.A."/>
            <person name="Dobbs E."/>
            <person name="Dukaj L."/>
            <person name="Fan L."/>
            <person name="FitzGerald M.G."/>
            <person name="French C."/>
            <person name="Gujja S."/>
            <person name="Hansen K."/>
            <person name="Keifenheim D."/>
            <person name="Levin J.Z."/>
            <person name="Mosher R.A."/>
            <person name="Mueller C.A."/>
            <person name="Pfiffner J."/>
            <person name="Priest M."/>
            <person name="Russ C."/>
            <person name="Smialowska A."/>
            <person name="Swoboda P."/>
            <person name="Sykes S.M."/>
            <person name="Vaughn M."/>
            <person name="Vengrova S."/>
            <person name="Yoder R."/>
            <person name="Zeng Q."/>
            <person name="Allshire R."/>
            <person name="Baulcombe D."/>
            <person name="Birren B.W."/>
            <person name="Brown W."/>
            <person name="Ekwall K."/>
            <person name="Kellis M."/>
            <person name="Leatherwood J."/>
            <person name="Levin H."/>
            <person name="Margalit H."/>
            <person name="Martienssen R."/>
            <person name="Nieduszynski C.A."/>
            <person name="Spatafora J.W."/>
            <person name="Friedman N."/>
            <person name="Dalgaard J.Z."/>
            <person name="Baumann P."/>
            <person name="Niki H."/>
            <person name="Regev A."/>
            <person name="Nusbaum C."/>
        </authorList>
    </citation>
    <scope>NUCLEOTIDE SEQUENCE [LARGE SCALE GENOMIC DNA]</scope>
    <source>
        <strain evidence="12">yFS275 / FY16936</strain>
    </source>
</reference>
<keyword evidence="5 7" id="KW-0863">Zinc-finger</keyword>
<dbReference type="RefSeq" id="XP_002175424.1">
    <property type="nucleotide sequence ID" value="XM_002175388.2"/>
</dbReference>
<evidence type="ECO:0000256" key="7">
    <source>
        <dbReference type="PROSITE-ProRule" id="PRU01215"/>
    </source>
</evidence>
<dbReference type="InterPro" id="IPR024964">
    <property type="entry name" value="CTLH/CRA"/>
</dbReference>
<evidence type="ECO:0000256" key="1">
    <source>
        <dbReference type="ARBA" id="ARBA00004496"/>
    </source>
</evidence>
<evidence type="ECO:0000256" key="2">
    <source>
        <dbReference type="ARBA" id="ARBA00010615"/>
    </source>
</evidence>
<feature type="zinc finger region" description="RING-Gid-type" evidence="7">
    <location>
        <begin position="311"/>
        <end position="383"/>
    </location>
</feature>
<dbReference type="HOGENOM" id="CLU_027445_2_0_1"/>
<feature type="domain" description="RING-Gid-type" evidence="9">
    <location>
        <begin position="311"/>
        <end position="383"/>
    </location>
</feature>
<dbReference type="GeneID" id="7052572"/>
<dbReference type="PANTHER" id="PTHR12170:SF2">
    <property type="entry name" value="E3 UBIQUITIN-PROTEIN TRANSFERASE MAEA"/>
    <property type="match status" value="1"/>
</dbReference>
<dbReference type="EMBL" id="KE651167">
    <property type="protein sequence ID" value="EEB09131.1"/>
    <property type="molecule type" value="Genomic_DNA"/>
</dbReference>
<dbReference type="GO" id="GO:0034657">
    <property type="term" value="C:GID complex"/>
    <property type="evidence" value="ECO:0000318"/>
    <property type="project" value="GO_Central"/>
</dbReference>
<keyword evidence="3" id="KW-0963">Cytoplasm</keyword>
<keyword evidence="6" id="KW-0862">Zinc</keyword>
<dbReference type="GO" id="GO:0008270">
    <property type="term" value="F:zinc ion binding"/>
    <property type="evidence" value="ECO:0007669"/>
    <property type="project" value="UniProtKB-KW"/>
</dbReference>
<dbReference type="Pfam" id="PF10607">
    <property type="entry name" value="CTLH"/>
    <property type="match status" value="1"/>
</dbReference>
<accession>B6K6H7</accession>
<dbReference type="GO" id="GO:0005634">
    <property type="term" value="C:nucleus"/>
    <property type="evidence" value="ECO:0000318"/>
    <property type="project" value="GO_Central"/>
</dbReference>
<gene>
    <name evidence="11" type="primary">gid9</name>
    <name evidence="10" type="ORF">SJAG_04309</name>
</gene>
<dbReference type="PANTHER" id="PTHR12170">
    <property type="entry name" value="MACROPHAGE ERYTHROBLAST ATTACHER-RELATED"/>
    <property type="match status" value="1"/>
</dbReference>
<name>B6K6H7_SCHJY</name>
<dbReference type="GO" id="GO:0061630">
    <property type="term" value="F:ubiquitin protein ligase activity"/>
    <property type="evidence" value="ECO:0007669"/>
    <property type="project" value="InterPro"/>
</dbReference>
<dbReference type="OrthoDB" id="1933455at2759"/>
<evidence type="ECO:0000256" key="3">
    <source>
        <dbReference type="ARBA" id="ARBA00022490"/>
    </source>
</evidence>
<evidence type="ECO:0000256" key="4">
    <source>
        <dbReference type="ARBA" id="ARBA00022723"/>
    </source>
</evidence>
<dbReference type="GO" id="GO:0043161">
    <property type="term" value="P:proteasome-mediated ubiquitin-dependent protein catabolic process"/>
    <property type="evidence" value="ECO:0000318"/>
    <property type="project" value="GO_Central"/>
</dbReference>
<dbReference type="STRING" id="402676.B6K6H7"/>
<evidence type="ECO:0000256" key="6">
    <source>
        <dbReference type="ARBA" id="ARBA00022833"/>
    </source>
</evidence>
<dbReference type="eggNOG" id="KOG0396">
    <property type="taxonomic scope" value="Eukaryota"/>
</dbReference>
<evidence type="ECO:0000313" key="12">
    <source>
        <dbReference type="Proteomes" id="UP000001744"/>
    </source>
</evidence>
<dbReference type="PROSITE" id="PS51867">
    <property type="entry name" value="ZF_RING_GID"/>
    <property type="match status" value="1"/>
</dbReference>
<dbReference type="OMA" id="YFDDKRW"/>
<keyword evidence="10" id="KW-0436">Ligase</keyword>
<sequence>MDIQKQGTALMERVFMGPLIVELRMVFKQIRRAIEHEFQYLLSSSKKLMENMSSAEQIDRELNTALQGIQKTRSKLKRLDETEKKLFRSIREEAEYYGRLDSITSIDSPQFREWSLQRTERHILQYMLMQDMYPSAAILAKRLGMQDNFILDIYSRNCRIVKSLEDCDPTEALAWCVENRSELRKRKVHLEQQIRIQQYGSLVRENKRLEAIRFARKYFPQCYTDVPNDMYGMFGLLVMSPATKQKPYRSIFKGHTWSHLACEFHDTYYSMYGIPFYSSLEHFAMAGLGALKTECCESDVYAPRSYSETQCPICCPWFHQMHPFIANAHISRTMLIDSLTGKLLDVNQDLVAFSNGQTYSLRSLLNWNEKLKKTKGFVQDPKSCQIVSVNSLRKVYIL</sequence>
<dbReference type="GO" id="GO:0016874">
    <property type="term" value="F:ligase activity"/>
    <property type="evidence" value="ECO:0007669"/>
    <property type="project" value="UniProtKB-KW"/>
</dbReference>
<dbReference type="VEuPathDB" id="FungiDB:SJAG_04309"/>
<dbReference type="JaponicusDB" id="SJAG_04309">
    <property type="gene designation" value="gid9"/>
</dbReference>
<comment type="similarity">
    <text evidence="2">Belongs to the FYV10 family.</text>
</comment>
<comment type="subcellular location">
    <subcellularLocation>
        <location evidence="1">Cytoplasm</location>
    </subcellularLocation>
</comment>
<dbReference type="GO" id="GO:0005737">
    <property type="term" value="C:cytoplasm"/>
    <property type="evidence" value="ECO:0000318"/>
    <property type="project" value="GO_Central"/>
</dbReference>
<dbReference type="AlphaFoldDB" id="B6K6H7"/>
<dbReference type="Proteomes" id="UP000001744">
    <property type="component" value="Unassembled WGS sequence"/>
</dbReference>
<evidence type="ECO:0000259" key="8">
    <source>
        <dbReference type="PROSITE" id="PS50897"/>
    </source>
</evidence>
<proteinExistence type="inferred from homology"/>
<dbReference type="InterPro" id="IPR045098">
    <property type="entry name" value="Fyv10_fam"/>
</dbReference>